<dbReference type="STRING" id="1081102.A0A167P2Y0"/>
<evidence type="ECO:0000256" key="2">
    <source>
        <dbReference type="ARBA" id="ARBA00022786"/>
    </source>
</evidence>
<proteinExistence type="predicted"/>
<dbReference type="GO" id="GO:0004843">
    <property type="term" value="F:cysteine-type deubiquitinase activity"/>
    <property type="evidence" value="ECO:0007669"/>
    <property type="project" value="InterPro"/>
</dbReference>
<keyword evidence="4" id="KW-0788">Thiol protease</keyword>
<evidence type="ECO:0000313" key="6">
    <source>
        <dbReference type="EMBL" id="OAA56233.1"/>
    </source>
</evidence>
<dbReference type="Gene3D" id="3.40.532.10">
    <property type="entry name" value="Peptidase C12, ubiquitin carboxyl-terminal hydrolase"/>
    <property type="match status" value="1"/>
</dbReference>
<dbReference type="EMBL" id="AZHD01000017">
    <property type="protein sequence ID" value="OAA56233.1"/>
    <property type="molecule type" value="Genomic_DNA"/>
</dbReference>
<name>A0A167P2Y0_9HYPO</name>
<keyword evidence="1" id="KW-0645">Protease</keyword>
<reference evidence="6 7" key="1">
    <citation type="journal article" date="2016" name="Genome Biol. Evol.">
        <title>Divergent and convergent evolution of fungal pathogenicity.</title>
        <authorList>
            <person name="Shang Y."/>
            <person name="Xiao G."/>
            <person name="Zheng P."/>
            <person name="Cen K."/>
            <person name="Zhan S."/>
            <person name="Wang C."/>
        </authorList>
    </citation>
    <scope>NUCLEOTIDE SEQUENCE [LARGE SCALE GENOMIC DNA]</scope>
    <source>
        <strain evidence="6 7">RCEF 264</strain>
    </source>
</reference>
<keyword evidence="2" id="KW-0833">Ubl conjugation pathway</keyword>
<dbReference type="AlphaFoldDB" id="A0A167P2Y0"/>
<evidence type="ECO:0000313" key="7">
    <source>
        <dbReference type="Proteomes" id="UP000076874"/>
    </source>
</evidence>
<evidence type="ECO:0000259" key="5">
    <source>
        <dbReference type="Pfam" id="PF01088"/>
    </source>
</evidence>
<organism evidence="6 7">
    <name type="scientific">Niveomyces insectorum RCEF 264</name>
    <dbReference type="NCBI Taxonomy" id="1081102"/>
    <lineage>
        <taxon>Eukaryota</taxon>
        <taxon>Fungi</taxon>
        <taxon>Dikarya</taxon>
        <taxon>Ascomycota</taxon>
        <taxon>Pezizomycotina</taxon>
        <taxon>Sordariomycetes</taxon>
        <taxon>Hypocreomycetidae</taxon>
        <taxon>Hypocreales</taxon>
        <taxon>Cordycipitaceae</taxon>
        <taxon>Niveomyces</taxon>
    </lineage>
</organism>
<accession>A0A167P2Y0</accession>
<evidence type="ECO:0000256" key="3">
    <source>
        <dbReference type="ARBA" id="ARBA00022801"/>
    </source>
</evidence>
<dbReference type="Proteomes" id="UP000076874">
    <property type="component" value="Unassembled WGS sequence"/>
</dbReference>
<keyword evidence="7" id="KW-1185">Reference proteome</keyword>
<dbReference type="InterPro" id="IPR036959">
    <property type="entry name" value="Peptidase_C12_UCH_sf"/>
</dbReference>
<dbReference type="GO" id="GO:0006511">
    <property type="term" value="P:ubiquitin-dependent protein catabolic process"/>
    <property type="evidence" value="ECO:0007669"/>
    <property type="project" value="InterPro"/>
</dbReference>
<evidence type="ECO:0000256" key="4">
    <source>
        <dbReference type="ARBA" id="ARBA00022807"/>
    </source>
</evidence>
<sequence length="249" mass="26569">MASYAGSRVKDTAMAFNELGHQTGLSSTLRFDDVTLVVATAETAPAVLRPCRAVVVAVETDAEDGQPVSGGSGGGGGGGGKLDFYDDDGVVRFLPTIAHIPDVYAFLHMALNCQSVADAINSILDKLAAAARENPLRNRNVVIQQAADLRQAYLQTAAGDVWGTGSASLPRTPPRYFTFVRSQKTGGVYLIDGQDLSEIDPAWPSVLRERKCMDDSTVLTATVRSTIHEICQKHAKSRPYSITALVSQD</sequence>
<comment type="caution">
    <text evidence="6">The sequence shown here is derived from an EMBL/GenBank/DDBJ whole genome shotgun (WGS) entry which is preliminary data.</text>
</comment>
<protein>
    <submittedName>
        <fullName evidence="6">Peptidase C12, ubiquitin carboxyl-terminal hydrolase 1</fullName>
    </submittedName>
</protein>
<gene>
    <name evidence="6" type="ORF">SPI_07844</name>
</gene>
<feature type="domain" description="UCH catalytic" evidence="5">
    <location>
        <begin position="15"/>
        <end position="195"/>
    </location>
</feature>
<dbReference type="InterPro" id="IPR001578">
    <property type="entry name" value="Peptidase_C12_UCH"/>
</dbReference>
<keyword evidence="3 6" id="KW-0378">Hydrolase</keyword>
<evidence type="ECO:0000256" key="1">
    <source>
        <dbReference type="ARBA" id="ARBA00022670"/>
    </source>
</evidence>
<dbReference type="Pfam" id="PF01088">
    <property type="entry name" value="Peptidase_C12"/>
    <property type="match status" value="1"/>
</dbReference>